<proteinExistence type="predicted"/>
<gene>
    <name evidence="1" type="ORF">PHLGIDRAFT_18683</name>
</gene>
<evidence type="ECO:0000313" key="2">
    <source>
        <dbReference type="Proteomes" id="UP000053257"/>
    </source>
</evidence>
<dbReference type="Proteomes" id="UP000053257">
    <property type="component" value="Unassembled WGS sequence"/>
</dbReference>
<dbReference type="EMBL" id="KN840468">
    <property type="protein sequence ID" value="KIP09299.1"/>
    <property type="molecule type" value="Genomic_DNA"/>
</dbReference>
<protein>
    <submittedName>
        <fullName evidence="1">Uncharacterized protein</fullName>
    </submittedName>
</protein>
<keyword evidence="2" id="KW-1185">Reference proteome</keyword>
<dbReference type="OrthoDB" id="3265098at2759"/>
<organism evidence="1 2">
    <name type="scientific">Phlebiopsis gigantea (strain 11061_1 CR5-6)</name>
    <name type="common">White-rot fungus</name>
    <name type="synonym">Peniophora gigantea</name>
    <dbReference type="NCBI Taxonomy" id="745531"/>
    <lineage>
        <taxon>Eukaryota</taxon>
        <taxon>Fungi</taxon>
        <taxon>Dikarya</taxon>
        <taxon>Basidiomycota</taxon>
        <taxon>Agaricomycotina</taxon>
        <taxon>Agaricomycetes</taxon>
        <taxon>Polyporales</taxon>
        <taxon>Phanerochaetaceae</taxon>
        <taxon>Phlebiopsis</taxon>
    </lineage>
</organism>
<reference evidence="1 2" key="1">
    <citation type="journal article" date="2014" name="PLoS Genet.">
        <title>Analysis of the Phlebiopsis gigantea genome, transcriptome and secretome provides insight into its pioneer colonization strategies of wood.</title>
        <authorList>
            <person name="Hori C."/>
            <person name="Ishida T."/>
            <person name="Igarashi K."/>
            <person name="Samejima M."/>
            <person name="Suzuki H."/>
            <person name="Master E."/>
            <person name="Ferreira P."/>
            <person name="Ruiz-Duenas F.J."/>
            <person name="Held B."/>
            <person name="Canessa P."/>
            <person name="Larrondo L.F."/>
            <person name="Schmoll M."/>
            <person name="Druzhinina I.S."/>
            <person name="Kubicek C.P."/>
            <person name="Gaskell J.A."/>
            <person name="Kersten P."/>
            <person name="St John F."/>
            <person name="Glasner J."/>
            <person name="Sabat G."/>
            <person name="Splinter BonDurant S."/>
            <person name="Syed K."/>
            <person name="Yadav J."/>
            <person name="Mgbeahuruike A.C."/>
            <person name="Kovalchuk A."/>
            <person name="Asiegbu F.O."/>
            <person name="Lackner G."/>
            <person name="Hoffmeister D."/>
            <person name="Rencoret J."/>
            <person name="Gutierrez A."/>
            <person name="Sun H."/>
            <person name="Lindquist E."/>
            <person name="Barry K."/>
            <person name="Riley R."/>
            <person name="Grigoriev I.V."/>
            <person name="Henrissat B."/>
            <person name="Kues U."/>
            <person name="Berka R.M."/>
            <person name="Martinez A.T."/>
            <person name="Covert S.F."/>
            <person name="Blanchette R.A."/>
            <person name="Cullen D."/>
        </authorList>
    </citation>
    <scope>NUCLEOTIDE SEQUENCE [LARGE SCALE GENOMIC DNA]</scope>
    <source>
        <strain evidence="1 2">11061_1 CR5-6</strain>
    </source>
</reference>
<evidence type="ECO:0000313" key="1">
    <source>
        <dbReference type="EMBL" id="KIP09299.1"/>
    </source>
</evidence>
<dbReference type="HOGENOM" id="CLU_1305258_0_0_1"/>
<name>A0A0C3NVD2_PHLG1</name>
<accession>A0A0C3NVD2</accession>
<dbReference type="AlphaFoldDB" id="A0A0C3NVD2"/>
<sequence>MGFDGGGEEVAGDYYGFAWSTSLSLVLPNGTNVPMFYTGNVLPGSSAYACNGFGSGAGPNTNESEPNASEALYQTSIVGTHTLLWNVTYGTSTDSSIANQTFCDISRLSYETFIFNKSISVVAPKPDFGAPLPENTKEERTFHPTGFIMSNSAGVVKSSVSFVFVGVLCAFLQILL</sequence>